<comment type="caution">
    <text evidence="2">The sequence shown here is derived from an EMBL/GenBank/DDBJ whole genome shotgun (WGS) entry which is preliminary data.</text>
</comment>
<dbReference type="AlphaFoldDB" id="A0A7C8JC58"/>
<evidence type="ECO:0000313" key="3">
    <source>
        <dbReference type="Proteomes" id="UP000475325"/>
    </source>
</evidence>
<name>A0A7C8JC58_ORBOL</name>
<evidence type="ECO:0000313" key="2">
    <source>
        <dbReference type="EMBL" id="KAF3103543.1"/>
    </source>
</evidence>
<feature type="domain" description="F-box" evidence="1">
    <location>
        <begin position="7"/>
        <end position="58"/>
    </location>
</feature>
<dbReference type="EMBL" id="WIQW01000018">
    <property type="protein sequence ID" value="KAF3103543.1"/>
    <property type="molecule type" value="Genomic_DNA"/>
</dbReference>
<proteinExistence type="predicted"/>
<evidence type="ECO:0000259" key="1">
    <source>
        <dbReference type="PROSITE" id="PS50181"/>
    </source>
</evidence>
<dbReference type="InterPro" id="IPR036047">
    <property type="entry name" value="F-box-like_dom_sf"/>
</dbReference>
<dbReference type="PROSITE" id="PS50181">
    <property type="entry name" value="FBOX"/>
    <property type="match status" value="1"/>
</dbReference>
<dbReference type="SMART" id="SM00256">
    <property type="entry name" value="FBOX"/>
    <property type="match status" value="1"/>
</dbReference>
<dbReference type="InterPro" id="IPR001810">
    <property type="entry name" value="F-box_dom"/>
</dbReference>
<dbReference type="SUPFAM" id="SSF81383">
    <property type="entry name" value="F-box domain"/>
    <property type="match status" value="1"/>
</dbReference>
<sequence length="308" mass="35786">MNIQASQMSILSLPVEIQTEILLNIRWPDHFTASKVCPLWASILRAKEFRERRYYTKNDFRYYHKLPIYDSLTPYLPRASEPGGYVYSDDIIPCQNVLLQYCVLVAQFRPGRESTVFLRVLPRCNSNATELQNLLQWPHDHRNLITKYALKDMANYHRSISSLITYDLIDITNSPLLSWDTTIFSETSRGLNNDISAGVHHSPRLLEFLYKFWKVTRYGYQRTAHHLSTRSAANRYEGGFERENWDGFGKTFQDLLEAVKARVEVDILPDPAVISCWSMVTDYLWYETSPVGIIVVHVEILVEKPNAT</sequence>
<reference evidence="2 3" key="1">
    <citation type="submission" date="2019-06" db="EMBL/GenBank/DDBJ databases">
        <authorList>
            <person name="Palmer J.M."/>
        </authorList>
    </citation>
    <scope>NUCLEOTIDE SEQUENCE [LARGE SCALE GENOMIC DNA]</scope>
    <source>
        <strain evidence="2 3">TWF102</strain>
    </source>
</reference>
<dbReference type="Proteomes" id="UP000475325">
    <property type="component" value="Unassembled WGS sequence"/>
</dbReference>
<dbReference type="Pfam" id="PF00646">
    <property type="entry name" value="F-box"/>
    <property type="match status" value="1"/>
</dbReference>
<gene>
    <name evidence="2" type="ORF">TWF102_003728</name>
</gene>
<protein>
    <recommendedName>
        <fullName evidence="1">F-box domain-containing protein</fullName>
    </recommendedName>
</protein>
<accession>A0A7C8JC58</accession>
<organism evidence="2 3">
    <name type="scientific">Orbilia oligospora</name>
    <name type="common">Nematode-trapping fungus</name>
    <name type="synonym">Arthrobotrys oligospora</name>
    <dbReference type="NCBI Taxonomy" id="2813651"/>
    <lineage>
        <taxon>Eukaryota</taxon>
        <taxon>Fungi</taxon>
        <taxon>Dikarya</taxon>
        <taxon>Ascomycota</taxon>
        <taxon>Pezizomycotina</taxon>
        <taxon>Orbiliomycetes</taxon>
        <taxon>Orbiliales</taxon>
        <taxon>Orbiliaceae</taxon>
        <taxon>Orbilia</taxon>
    </lineage>
</organism>